<comment type="caution">
    <text evidence="7">The sequence shown here is derived from an EMBL/GenBank/DDBJ whole genome shotgun (WGS) entry which is preliminary data.</text>
</comment>
<name>A0ABT1XGY5_9BURK</name>
<proteinExistence type="inferred from homology"/>
<evidence type="ECO:0000256" key="5">
    <source>
        <dbReference type="SAM" id="MobiDB-lite"/>
    </source>
</evidence>
<dbReference type="InterPro" id="IPR037150">
    <property type="entry name" value="H-NS_C_dom_sf"/>
</dbReference>
<reference evidence="7" key="1">
    <citation type="submission" date="2022-07" db="EMBL/GenBank/DDBJ databases">
        <authorList>
            <person name="Xamxidin M."/>
        </authorList>
    </citation>
    <scope>NUCLEOTIDE SEQUENCE</scope>
    <source>
        <strain evidence="7">YS8-69</strain>
    </source>
</reference>
<protein>
    <submittedName>
        <fullName evidence="7">H-NS histone family protein</fullName>
    </submittedName>
</protein>
<evidence type="ECO:0000256" key="3">
    <source>
        <dbReference type="ARBA" id="ARBA00022490"/>
    </source>
</evidence>
<keyword evidence="4" id="KW-0238">DNA-binding</keyword>
<dbReference type="SUPFAM" id="SSF81273">
    <property type="entry name" value="H-NS histone-like proteins"/>
    <property type="match status" value="1"/>
</dbReference>
<gene>
    <name evidence="7" type="ORF">NSP04_07760</name>
</gene>
<comment type="subcellular location">
    <subcellularLocation>
        <location evidence="1">Cytoplasm</location>
        <location evidence="1">Nucleoid</location>
    </subcellularLocation>
</comment>
<evidence type="ECO:0000259" key="6">
    <source>
        <dbReference type="SMART" id="SM00528"/>
    </source>
</evidence>
<dbReference type="EMBL" id="JANKHG010000017">
    <property type="protein sequence ID" value="MCR2746541.1"/>
    <property type="molecule type" value="Genomic_DNA"/>
</dbReference>
<comment type="similarity">
    <text evidence="2">Belongs to the histone-like protein H-NS family.</text>
</comment>
<dbReference type="RefSeq" id="WP_257511775.1">
    <property type="nucleotide sequence ID" value="NZ_JANKHG010000017.1"/>
</dbReference>
<feature type="domain" description="DNA-binding protein H-NS-like C-terminal" evidence="6">
    <location>
        <begin position="62"/>
        <end position="109"/>
    </location>
</feature>
<feature type="region of interest" description="Disordered" evidence="5">
    <location>
        <begin position="60"/>
        <end position="93"/>
    </location>
</feature>
<evidence type="ECO:0000256" key="4">
    <source>
        <dbReference type="ARBA" id="ARBA00023125"/>
    </source>
</evidence>
<dbReference type="PANTHER" id="PTHR38097">
    <property type="match status" value="1"/>
</dbReference>
<evidence type="ECO:0000313" key="7">
    <source>
        <dbReference type="EMBL" id="MCR2746541.1"/>
    </source>
</evidence>
<dbReference type="Gene3D" id="4.10.430.10">
    <property type="entry name" value="Histone-like protein H-NS, C-terminal domain"/>
    <property type="match status" value="1"/>
</dbReference>
<dbReference type="Pfam" id="PF00816">
    <property type="entry name" value="Histone_HNS"/>
    <property type="match status" value="1"/>
</dbReference>
<dbReference type="SMART" id="SM00528">
    <property type="entry name" value="HNS"/>
    <property type="match status" value="1"/>
</dbReference>
<evidence type="ECO:0000256" key="2">
    <source>
        <dbReference type="ARBA" id="ARBA00010610"/>
    </source>
</evidence>
<sequence>MKKLNLSALSASELQQLKSDIEKELTERSSKLEAIEEVKKLAASKGLKLEELFAELGGGKAKGKRELGPAPVRFRHPQDSSLTWSGRGKRPNWMKDALAKGMSEDQMRV</sequence>
<evidence type="ECO:0000256" key="1">
    <source>
        <dbReference type="ARBA" id="ARBA00004453"/>
    </source>
</evidence>
<keyword evidence="3" id="KW-0963">Cytoplasm</keyword>
<keyword evidence="8" id="KW-1185">Reference proteome</keyword>
<dbReference type="PANTHER" id="PTHR38097:SF2">
    <property type="entry name" value="DNA-BINDING PROTEIN STPA"/>
    <property type="match status" value="1"/>
</dbReference>
<organism evidence="7 8">
    <name type="scientific">Limnobacter parvus</name>
    <dbReference type="NCBI Taxonomy" id="2939690"/>
    <lineage>
        <taxon>Bacteria</taxon>
        <taxon>Pseudomonadati</taxon>
        <taxon>Pseudomonadota</taxon>
        <taxon>Betaproteobacteria</taxon>
        <taxon>Burkholderiales</taxon>
        <taxon>Burkholderiaceae</taxon>
        <taxon>Limnobacter</taxon>
    </lineage>
</organism>
<dbReference type="Proteomes" id="UP001165267">
    <property type="component" value="Unassembled WGS sequence"/>
</dbReference>
<evidence type="ECO:0000313" key="8">
    <source>
        <dbReference type="Proteomes" id="UP001165267"/>
    </source>
</evidence>
<dbReference type="InterPro" id="IPR027444">
    <property type="entry name" value="H-NS_C_dom"/>
</dbReference>
<accession>A0ABT1XGY5</accession>